<comment type="caution">
    <text evidence="2">The sequence shown here is derived from an EMBL/GenBank/DDBJ whole genome shotgun (WGS) entry which is preliminary data.</text>
</comment>
<organism evidence="2 3">
    <name type="scientific">Nonomuraea corallina</name>
    <dbReference type="NCBI Taxonomy" id="2989783"/>
    <lineage>
        <taxon>Bacteria</taxon>
        <taxon>Bacillati</taxon>
        <taxon>Actinomycetota</taxon>
        <taxon>Actinomycetes</taxon>
        <taxon>Streptosporangiales</taxon>
        <taxon>Streptosporangiaceae</taxon>
        <taxon>Nonomuraea</taxon>
    </lineage>
</organism>
<name>A0ABT4SMC5_9ACTN</name>
<keyword evidence="1" id="KW-0472">Membrane</keyword>
<evidence type="ECO:0000313" key="2">
    <source>
        <dbReference type="EMBL" id="MDA0638386.1"/>
    </source>
</evidence>
<keyword evidence="3" id="KW-1185">Reference proteome</keyword>
<gene>
    <name evidence="2" type="ORF">OUY22_33695</name>
</gene>
<feature type="transmembrane region" description="Helical" evidence="1">
    <location>
        <begin position="162"/>
        <end position="186"/>
    </location>
</feature>
<evidence type="ECO:0000313" key="3">
    <source>
        <dbReference type="Proteomes" id="UP001144036"/>
    </source>
</evidence>
<feature type="transmembrane region" description="Helical" evidence="1">
    <location>
        <begin position="93"/>
        <end position="115"/>
    </location>
</feature>
<feature type="non-terminal residue" evidence="2">
    <location>
        <position position="240"/>
    </location>
</feature>
<proteinExistence type="predicted"/>
<accession>A0ABT4SMC5</accession>
<feature type="transmembrane region" description="Helical" evidence="1">
    <location>
        <begin position="127"/>
        <end position="150"/>
    </location>
</feature>
<keyword evidence="1" id="KW-1133">Transmembrane helix</keyword>
<protein>
    <recommendedName>
        <fullName evidence="4">ABC transporter permease</fullName>
    </recommendedName>
</protein>
<reference evidence="2" key="1">
    <citation type="submission" date="2022-11" db="EMBL/GenBank/DDBJ databases">
        <title>Nonomuraea corallina sp. nov., a new species of the genus Nonomuraea isolated from sea side sediment in Thai sea.</title>
        <authorList>
            <person name="Ngamcharungchit C."/>
            <person name="Matsumoto A."/>
            <person name="Suriyachadkun C."/>
            <person name="Panbangred W."/>
            <person name="Inahashi Y."/>
            <person name="Intra B."/>
        </authorList>
    </citation>
    <scope>NUCLEOTIDE SEQUENCE</scope>
    <source>
        <strain evidence="2">MCN248</strain>
    </source>
</reference>
<evidence type="ECO:0000256" key="1">
    <source>
        <dbReference type="SAM" id="Phobius"/>
    </source>
</evidence>
<dbReference type="Proteomes" id="UP001144036">
    <property type="component" value="Unassembled WGS sequence"/>
</dbReference>
<keyword evidence="1" id="KW-0812">Transmembrane</keyword>
<dbReference type="EMBL" id="JAPNNL010000231">
    <property type="protein sequence ID" value="MDA0638386.1"/>
    <property type="molecule type" value="Genomic_DNA"/>
</dbReference>
<sequence>MAGVLIRMKLALIRNQMTGLRGFRMLLGGLLGALGLLATVRLATTWPDQPQLAALAFAIWTAGWLVAPFFGGGTDETLRPEYFRMAPVPARRLAAALLAGSAVSIPALVTLLAFATLVPMAGAYGPAAVAVAVPAALAHAFMALLLARVVIDGLGAVLRSRLGMDILVMVVSVIVAGGIVAALALARPLWDLATMLARGEMPEVPVSWLLGLPSGWGVAAVRAAGDGDWAVALPALAGLV</sequence>
<evidence type="ECO:0008006" key="4">
    <source>
        <dbReference type="Google" id="ProtNLM"/>
    </source>
</evidence>
<feature type="transmembrane region" description="Helical" evidence="1">
    <location>
        <begin position="52"/>
        <end position="72"/>
    </location>
</feature>